<accession>A0A0V1DC87</accession>
<dbReference type="Proteomes" id="UP000054995">
    <property type="component" value="Unassembled WGS sequence"/>
</dbReference>
<sequence>MRGSTSNNFLIWLWITTSLRPNRFFKMAIAAG</sequence>
<protein>
    <submittedName>
        <fullName evidence="1">Uncharacterized protein</fullName>
    </submittedName>
</protein>
<gene>
    <name evidence="1" type="ORF">T4D_15983</name>
</gene>
<dbReference type="AlphaFoldDB" id="A0A0V1DC87"/>
<keyword evidence="2" id="KW-1185">Reference proteome</keyword>
<evidence type="ECO:0000313" key="1">
    <source>
        <dbReference type="EMBL" id="KRY58966.1"/>
    </source>
</evidence>
<reference evidence="1 2" key="1">
    <citation type="submission" date="2015-01" db="EMBL/GenBank/DDBJ databases">
        <title>Evolution of Trichinella species and genotypes.</title>
        <authorList>
            <person name="Korhonen P.K."/>
            <person name="Edoardo P."/>
            <person name="Giuseppe L.R."/>
            <person name="Gasser R.B."/>
        </authorList>
    </citation>
    <scope>NUCLEOTIDE SEQUENCE [LARGE SCALE GENOMIC DNA]</scope>
    <source>
        <strain evidence="1">ISS470</strain>
    </source>
</reference>
<name>A0A0V1DC87_TRIPS</name>
<evidence type="ECO:0000313" key="2">
    <source>
        <dbReference type="Proteomes" id="UP000054995"/>
    </source>
</evidence>
<dbReference type="EMBL" id="JYDT01004626">
    <property type="protein sequence ID" value="KRY58966.1"/>
    <property type="molecule type" value="Genomic_DNA"/>
</dbReference>
<organism evidence="1 2">
    <name type="scientific">Trichinella pseudospiralis</name>
    <name type="common">Parasitic roundworm</name>
    <dbReference type="NCBI Taxonomy" id="6337"/>
    <lineage>
        <taxon>Eukaryota</taxon>
        <taxon>Metazoa</taxon>
        <taxon>Ecdysozoa</taxon>
        <taxon>Nematoda</taxon>
        <taxon>Enoplea</taxon>
        <taxon>Dorylaimia</taxon>
        <taxon>Trichinellida</taxon>
        <taxon>Trichinellidae</taxon>
        <taxon>Trichinella</taxon>
    </lineage>
</organism>
<proteinExistence type="predicted"/>
<comment type="caution">
    <text evidence="1">The sequence shown here is derived from an EMBL/GenBank/DDBJ whole genome shotgun (WGS) entry which is preliminary data.</text>
</comment>